<evidence type="ECO:0000256" key="8">
    <source>
        <dbReference type="SAM" id="MobiDB-lite"/>
    </source>
</evidence>
<evidence type="ECO:0000313" key="12">
    <source>
        <dbReference type="Proteomes" id="UP001556692"/>
    </source>
</evidence>
<keyword evidence="5" id="KW-0862">Zinc</keyword>
<feature type="region of interest" description="Disordered" evidence="8">
    <location>
        <begin position="267"/>
        <end position="289"/>
    </location>
</feature>
<evidence type="ECO:0000256" key="5">
    <source>
        <dbReference type="ARBA" id="ARBA00022833"/>
    </source>
</evidence>
<evidence type="ECO:0000256" key="4">
    <source>
        <dbReference type="ARBA" id="ARBA00022801"/>
    </source>
</evidence>
<dbReference type="Gene3D" id="2.70.70.10">
    <property type="entry name" value="Glucose Permease (Domain IIA)"/>
    <property type="match status" value="1"/>
</dbReference>
<dbReference type="Pfam" id="PF01551">
    <property type="entry name" value="Peptidase_M23"/>
    <property type="match status" value="1"/>
</dbReference>
<comment type="cofactor">
    <cofactor evidence="1">
        <name>Zn(2+)</name>
        <dbReference type="ChEBI" id="CHEBI:29105"/>
    </cofactor>
</comment>
<organism evidence="11 12">
    <name type="scientific">Aquibium pacificus</name>
    <dbReference type="NCBI Taxonomy" id="3153579"/>
    <lineage>
        <taxon>Bacteria</taxon>
        <taxon>Pseudomonadati</taxon>
        <taxon>Pseudomonadota</taxon>
        <taxon>Alphaproteobacteria</taxon>
        <taxon>Hyphomicrobiales</taxon>
        <taxon>Phyllobacteriaceae</taxon>
        <taxon>Aquibium</taxon>
    </lineage>
</organism>
<accession>A0ABV3SGI6</accession>
<dbReference type="SUPFAM" id="SSF51261">
    <property type="entry name" value="Duplicated hybrid motif"/>
    <property type="match status" value="1"/>
</dbReference>
<feature type="chain" id="PRO_5047262236" evidence="9">
    <location>
        <begin position="33"/>
        <end position="444"/>
    </location>
</feature>
<keyword evidence="4 11" id="KW-0378">Hydrolase</keyword>
<dbReference type="EMBL" id="JBDPGJ010000002">
    <property type="protein sequence ID" value="MEX0405852.1"/>
    <property type="molecule type" value="Genomic_DNA"/>
</dbReference>
<evidence type="ECO:0000256" key="1">
    <source>
        <dbReference type="ARBA" id="ARBA00001947"/>
    </source>
</evidence>
<keyword evidence="7" id="KW-0175">Coiled coil</keyword>
<dbReference type="Proteomes" id="UP001556692">
    <property type="component" value="Unassembled WGS sequence"/>
</dbReference>
<reference evidence="11 12" key="1">
    <citation type="submission" date="2024-05" db="EMBL/GenBank/DDBJ databases">
        <authorList>
            <person name="Jiang F."/>
        </authorList>
    </citation>
    <scope>NUCLEOTIDE SEQUENCE [LARGE SCALE GENOMIC DNA]</scope>
    <source>
        <strain evidence="11 12">LZ166</strain>
    </source>
</reference>
<feature type="signal peptide" evidence="9">
    <location>
        <begin position="1"/>
        <end position="32"/>
    </location>
</feature>
<protein>
    <submittedName>
        <fullName evidence="11">Murein hydrolase activator EnvC</fullName>
    </submittedName>
</protein>
<dbReference type="InterPro" id="IPR011055">
    <property type="entry name" value="Dup_hybrid_motif"/>
</dbReference>
<evidence type="ECO:0000256" key="7">
    <source>
        <dbReference type="SAM" id="Coils"/>
    </source>
</evidence>
<evidence type="ECO:0000256" key="6">
    <source>
        <dbReference type="ARBA" id="ARBA00023049"/>
    </source>
</evidence>
<feature type="domain" description="M23ase beta-sheet core" evidence="10">
    <location>
        <begin position="330"/>
        <end position="428"/>
    </location>
</feature>
<evidence type="ECO:0000256" key="9">
    <source>
        <dbReference type="SAM" id="SignalP"/>
    </source>
</evidence>
<comment type="caution">
    <text evidence="11">The sequence shown here is derived from an EMBL/GenBank/DDBJ whole genome shotgun (WGS) entry which is preliminary data.</text>
</comment>
<dbReference type="InterPro" id="IPR050570">
    <property type="entry name" value="Cell_wall_metabolism_enzyme"/>
</dbReference>
<dbReference type="PANTHER" id="PTHR21666">
    <property type="entry name" value="PEPTIDASE-RELATED"/>
    <property type="match status" value="1"/>
</dbReference>
<keyword evidence="3" id="KW-0479">Metal-binding</keyword>
<dbReference type="InterPro" id="IPR016047">
    <property type="entry name" value="M23ase_b-sheet_dom"/>
</dbReference>
<proteinExistence type="predicted"/>
<sequence>MTRSACRQLRRAMHVGIVSSALALVMAPAAMAQDPDKLAEQREQTRSEYESILEAMTLTDDRLQELADEIAAVRKDTTAITSALVQTAKTERKLAEDISEIEERLAGLEDQESGIKRSLHARRGVLAEVLGALQRMGLNPPPAILVKPEDALSSVRSAIVLGAVVPELRSETEILISDLRELASLRASIDGEKERLLATLRDQAAEKQRLALLQEEKQLLLRESQSTAEAERRMSEDLAARAGTLKELIESLEEEITAVRQAAEEARRAEEERARREAEAAGKPIPEQNQLVGGMPFDSLLKKVSLPVPGAFVRRFGDSDGVGGHMLGDTVQTQSGSIVTAPADGSVLYAGPFRSYGQLLILDAGDGYHVVLAGLGRTSVSLGQSVVAGEPVGAMGEARLASMMAFGSTNTNPELYVEFRKDGKPVDPSPWWTERSSGRTGNGT</sequence>
<evidence type="ECO:0000256" key="2">
    <source>
        <dbReference type="ARBA" id="ARBA00022670"/>
    </source>
</evidence>
<name>A0ABV3SGI6_9HYPH</name>
<keyword evidence="12" id="KW-1185">Reference proteome</keyword>
<feature type="region of interest" description="Disordered" evidence="8">
    <location>
        <begin position="420"/>
        <end position="444"/>
    </location>
</feature>
<feature type="compositionally biased region" description="Polar residues" evidence="8">
    <location>
        <begin position="434"/>
        <end position="444"/>
    </location>
</feature>
<feature type="compositionally biased region" description="Basic and acidic residues" evidence="8">
    <location>
        <begin position="267"/>
        <end position="280"/>
    </location>
</feature>
<feature type="coiled-coil region" evidence="7">
    <location>
        <begin position="91"/>
        <end position="118"/>
    </location>
</feature>
<dbReference type="PANTHER" id="PTHR21666:SF288">
    <property type="entry name" value="CELL DIVISION PROTEIN YTFB"/>
    <property type="match status" value="1"/>
</dbReference>
<dbReference type="GO" id="GO:0016787">
    <property type="term" value="F:hydrolase activity"/>
    <property type="evidence" value="ECO:0007669"/>
    <property type="project" value="UniProtKB-KW"/>
</dbReference>
<keyword evidence="9" id="KW-0732">Signal</keyword>
<evidence type="ECO:0000256" key="3">
    <source>
        <dbReference type="ARBA" id="ARBA00022723"/>
    </source>
</evidence>
<gene>
    <name evidence="11" type="ORF">ABGN05_09280</name>
</gene>
<keyword evidence="2" id="KW-0645">Protease</keyword>
<evidence type="ECO:0000313" key="11">
    <source>
        <dbReference type="EMBL" id="MEX0405852.1"/>
    </source>
</evidence>
<dbReference type="RefSeq" id="WP_367953728.1">
    <property type="nucleotide sequence ID" value="NZ_JBDPGJ010000002.1"/>
</dbReference>
<keyword evidence="6" id="KW-0482">Metalloprotease</keyword>
<evidence type="ECO:0000259" key="10">
    <source>
        <dbReference type="Pfam" id="PF01551"/>
    </source>
</evidence>
<dbReference type="CDD" id="cd12797">
    <property type="entry name" value="M23_peptidase"/>
    <property type="match status" value="1"/>
</dbReference>